<organism evidence="1 2">
    <name type="scientific">Pseudomonas soli</name>
    <dbReference type="NCBI Taxonomy" id="1306993"/>
    <lineage>
        <taxon>Bacteria</taxon>
        <taxon>Pseudomonadati</taxon>
        <taxon>Pseudomonadota</taxon>
        <taxon>Gammaproteobacteria</taxon>
        <taxon>Pseudomonadales</taxon>
        <taxon>Pseudomonadaceae</taxon>
        <taxon>Pseudomonas</taxon>
    </lineage>
</organism>
<reference evidence="1 2" key="1">
    <citation type="submission" date="2024-01" db="EMBL/GenBank/DDBJ databases">
        <title>Unpublished Manusciprt.</title>
        <authorList>
            <person name="Duman M."/>
            <person name="Valdes E.G."/>
            <person name="Ajmi N."/>
            <person name="Altun S."/>
            <person name="Saticioglu I.B."/>
        </authorList>
    </citation>
    <scope>NUCLEOTIDE SEQUENCE [LARGE SCALE GENOMIC DNA]</scope>
    <source>
        <strain evidence="1 2">139P</strain>
    </source>
</reference>
<evidence type="ECO:0008006" key="3">
    <source>
        <dbReference type="Google" id="ProtNLM"/>
    </source>
</evidence>
<accession>A0ABU7GP20</accession>
<sequence>MVAKIPKPDDDSIEILNRVLSERVKFKRFYGRITQDLTARFLQYDAQKGCPSGMPPLELRNYVETDSEAAARKKSLIGLYDPETDKHPFNELEKLRKKNKLLACPVCGELGRPRTLDHCLPKTTYPEFAIHLLNLVPACDWCQGEKLADYKNAAGARSFLHPYYDEVNRPLYTIRLQAPYLTPVISFEIRNDLPNELKELVTSHLEGIGFWERFKDYFENSYQNIICIASDTRTAGAITVTKAIQSAYLLQAVKGVNSWDAVVYRSLLEDPNVMDFLQNGVLSDFP</sequence>
<comment type="caution">
    <text evidence="1">The sequence shown here is derived from an EMBL/GenBank/DDBJ whole genome shotgun (WGS) entry which is preliminary data.</text>
</comment>
<keyword evidence="2" id="KW-1185">Reference proteome</keyword>
<dbReference type="Proteomes" id="UP001329505">
    <property type="component" value="Unassembled WGS sequence"/>
</dbReference>
<proteinExistence type="predicted"/>
<evidence type="ECO:0000313" key="2">
    <source>
        <dbReference type="Proteomes" id="UP001329505"/>
    </source>
</evidence>
<gene>
    <name evidence="1" type="ORF">V0R55_11250</name>
</gene>
<protein>
    <recommendedName>
        <fullName evidence="3">HNH endonuclease</fullName>
    </recommendedName>
</protein>
<name>A0ABU7GP20_9PSED</name>
<dbReference type="RefSeq" id="WP_330126043.1">
    <property type="nucleotide sequence ID" value="NZ_JAZDQQ010000008.1"/>
</dbReference>
<dbReference type="EMBL" id="JAZDQQ010000008">
    <property type="protein sequence ID" value="MEE1880740.1"/>
    <property type="molecule type" value="Genomic_DNA"/>
</dbReference>
<evidence type="ECO:0000313" key="1">
    <source>
        <dbReference type="EMBL" id="MEE1880740.1"/>
    </source>
</evidence>